<evidence type="ECO:0000256" key="4">
    <source>
        <dbReference type="ARBA" id="ARBA00022475"/>
    </source>
</evidence>
<dbReference type="Pfam" id="PF01032">
    <property type="entry name" value="FecCD"/>
    <property type="match status" value="1"/>
</dbReference>
<dbReference type="GO" id="GO:0005886">
    <property type="term" value="C:plasma membrane"/>
    <property type="evidence" value="ECO:0007669"/>
    <property type="project" value="UniProtKB-SubCell"/>
</dbReference>
<dbReference type="InterPro" id="IPR000522">
    <property type="entry name" value="ABC_transptr_permease_BtuC"/>
</dbReference>
<keyword evidence="5 9" id="KW-0812">Transmembrane</keyword>
<dbReference type="Gene3D" id="1.10.3470.10">
    <property type="entry name" value="ABC transporter involved in vitamin B12 uptake, BtuC"/>
    <property type="match status" value="1"/>
</dbReference>
<feature type="transmembrane region" description="Helical" evidence="9">
    <location>
        <begin position="232"/>
        <end position="255"/>
    </location>
</feature>
<reference evidence="10 11" key="1">
    <citation type="submission" date="2016-01" db="EMBL/GenBank/DDBJ databases">
        <title>Genome sequence of Oerskovia enterophila VJag, an agar and cellulose degrading bacterium.</title>
        <authorList>
            <person name="Poehlein A."/>
            <person name="Jag V."/>
            <person name="Bengelsdorf F."/>
            <person name="Duerre P."/>
            <person name="Daniel R."/>
        </authorList>
    </citation>
    <scope>NUCLEOTIDE SEQUENCE [LARGE SCALE GENOMIC DNA]</scope>
    <source>
        <strain evidence="10 11">VJag</strain>
    </source>
</reference>
<dbReference type="EMBL" id="LRIE01000030">
    <property type="protein sequence ID" value="KZM37056.1"/>
    <property type="molecule type" value="Genomic_DNA"/>
</dbReference>
<feature type="transmembrane region" description="Helical" evidence="9">
    <location>
        <begin position="101"/>
        <end position="118"/>
    </location>
</feature>
<feature type="transmembrane region" description="Helical" evidence="9">
    <location>
        <begin position="46"/>
        <end position="67"/>
    </location>
</feature>
<feature type="region of interest" description="Disordered" evidence="8">
    <location>
        <begin position="1"/>
        <end position="36"/>
    </location>
</feature>
<keyword evidence="3" id="KW-0813">Transport</keyword>
<comment type="caution">
    <text evidence="10">The sequence shown here is derived from an EMBL/GenBank/DDBJ whole genome shotgun (WGS) entry which is preliminary data.</text>
</comment>
<dbReference type="PATRIC" id="fig|43678.3.peg.239"/>
<evidence type="ECO:0000313" key="11">
    <source>
        <dbReference type="Proteomes" id="UP000076447"/>
    </source>
</evidence>
<evidence type="ECO:0000256" key="8">
    <source>
        <dbReference type="SAM" id="MobiDB-lite"/>
    </source>
</evidence>
<feature type="transmembrane region" description="Helical" evidence="9">
    <location>
        <begin position="276"/>
        <end position="303"/>
    </location>
</feature>
<evidence type="ECO:0000256" key="2">
    <source>
        <dbReference type="ARBA" id="ARBA00007935"/>
    </source>
</evidence>
<comment type="subcellular location">
    <subcellularLocation>
        <location evidence="1">Cell membrane</location>
        <topology evidence="1">Multi-pass membrane protein</topology>
    </subcellularLocation>
</comment>
<feature type="transmembrane region" description="Helical" evidence="9">
    <location>
        <begin position="156"/>
        <end position="175"/>
    </location>
</feature>
<dbReference type="STRING" id="43678.OJAG_02260"/>
<evidence type="ECO:0000256" key="9">
    <source>
        <dbReference type="SAM" id="Phobius"/>
    </source>
</evidence>
<dbReference type="GO" id="GO:0033214">
    <property type="term" value="P:siderophore-iron import into cell"/>
    <property type="evidence" value="ECO:0007669"/>
    <property type="project" value="TreeGrafter"/>
</dbReference>
<feature type="transmembrane region" description="Helical" evidence="9">
    <location>
        <begin position="130"/>
        <end position="150"/>
    </location>
</feature>
<keyword evidence="4" id="KW-1003">Cell membrane</keyword>
<evidence type="ECO:0000256" key="6">
    <source>
        <dbReference type="ARBA" id="ARBA00022989"/>
    </source>
</evidence>
<dbReference type="Proteomes" id="UP000076447">
    <property type="component" value="Unassembled WGS sequence"/>
</dbReference>
<feature type="compositionally biased region" description="Gly residues" evidence="8">
    <location>
        <begin position="1"/>
        <end position="14"/>
    </location>
</feature>
<dbReference type="PANTHER" id="PTHR30472">
    <property type="entry name" value="FERRIC ENTEROBACTIN TRANSPORT SYSTEM PERMEASE PROTEIN"/>
    <property type="match status" value="1"/>
</dbReference>
<sequence>MSGGTAPTGGGAAGRGAAAAPAATPAPAVPAGPPTVLRGSRPSSRVLLVGVALVLALLAAVVASVALGSQPVLWPDVLAVLREPGTTEASAIVWDMRVPRTVLGLLVGIALGVAGALTQAHTRNPLADPGLLGVTSGAACAVVLAIHVLGVTSPSGAVGFALVGALCAGGIVVVLSQRIRVLAPGVTLVLTGSIVTALLASITSGVLLLDRTTMDVFRFWSIGSLVGRGPEVIWTVAPFLLLGLLLAVVNAPTLGALELGDELGVSLGRHVVRDRLIGLLAVTLLAGAATAACGSIAFVGLAATHAATRLGLGGPAWRIPVAGLCGAVLVLGADVVGRLAPATSEIQVGIVIALVGAPLFVVLARGYLGDRS</sequence>
<dbReference type="AlphaFoldDB" id="A0A163T3C9"/>
<evidence type="ECO:0000256" key="3">
    <source>
        <dbReference type="ARBA" id="ARBA00022448"/>
    </source>
</evidence>
<evidence type="ECO:0000313" key="10">
    <source>
        <dbReference type="EMBL" id="KZM37056.1"/>
    </source>
</evidence>
<gene>
    <name evidence="10" type="primary">fepD_1</name>
    <name evidence="10" type="ORF">OJAG_02260</name>
</gene>
<dbReference type="CDD" id="cd06550">
    <property type="entry name" value="TM_ABC_iron-siderophores_like"/>
    <property type="match status" value="1"/>
</dbReference>
<keyword evidence="7 9" id="KW-0472">Membrane</keyword>
<proteinExistence type="inferred from homology"/>
<evidence type="ECO:0000256" key="1">
    <source>
        <dbReference type="ARBA" id="ARBA00004651"/>
    </source>
</evidence>
<dbReference type="SUPFAM" id="SSF81345">
    <property type="entry name" value="ABC transporter involved in vitamin B12 uptake, BtuC"/>
    <property type="match status" value="1"/>
</dbReference>
<name>A0A163T3C9_9CELL</name>
<protein>
    <submittedName>
        <fullName evidence="10">Ferric enterobactin transport system permease protein FepD</fullName>
    </submittedName>
</protein>
<feature type="compositionally biased region" description="Low complexity" evidence="8">
    <location>
        <begin position="15"/>
        <end position="26"/>
    </location>
</feature>
<dbReference type="PANTHER" id="PTHR30472:SF1">
    <property type="entry name" value="FE(3+) DICITRATE TRANSPORT SYSTEM PERMEASE PROTEIN FECC-RELATED"/>
    <property type="match status" value="1"/>
</dbReference>
<accession>A0A163T3C9</accession>
<evidence type="ECO:0000256" key="5">
    <source>
        <dbReference type="ARBA" id="ARBA00022692"/>
    </source>
</evidence>
<feature type="transmembrane region" description="Helical" evidence="9">
    <location>
        <begin position="348"/>
        <end position="368"/>
    </location>
</feature>
<dbReference type="InterPro" id="IPR037294">
    <property type="entry name" value="ABC_BtuC-like"/>
</dbReference>
<dbReference type="GO" id="GO:0022857">
    <property type="term" value="F:transmembrane transporter activity"/>
    <property type="evidence" value="ECO:0007669"/>
    <property type="project" value="InterPro"/>
</dbReference>
<organism evidence="10 11">
    <name type="scientific">Oerskovia enterophila</name>
    <dbReference type="NCBI Taxonomy" id="43678"/>
    <lineage>
        <taxon>Bacteria</taxon>
        <taxon>Bacillati</taxon>
        <taxon>Actinomycetota</taxon>
        <taxon>Actinomycetes</taxon>
        <taxon>Micrococcales</taxon>
        <taxon>Cellulomonadaceae</taxon>
        <taxon>Oerskovia</taxon>
    </lineage>
</organism>
<feature type="transmembrane region" description="Helical" evidence="9">
    <location>
        <begin position="315"/>
        <end position="336"/>
    </location>
</feature>
<comment type="similarity">
    <text evidence="2">Belongs to the binding-protein-dependent transport system permease family. FecCD subfamily.</text>
</comment>
<feature type="transmembrane region" description="Helical" evidence="9">
    <location>
        <begin position="187"/>
        <end position="209"/>
    </location>
</feature>
<evidence type="ECO:0000256" key="7">
    <source>
        <dbReference type="ARBA" id="ARBA00023136"/>
    </source>
</evidence>
<keyword evidence="6 9" id="KW-1133">Transmembrane helix</keyword>